<dbReference type="EMBL" id="MHQL01000062">
    <property type="protein sequence ID" value="OHA01489.1"/>
    <property type="molecule type" value="Genomic_DNA"/>
</dbReference>
<evidence type="ECO:0000313" key="1">
    <source>
        <dbReference type="EMBL" id="OHA01489.1"/>
    </source>
</evidence>
<protein>
    <submittedName>
        <fullName evidence="1">Uncharacterized protein</fullName>
    </submittedName>
</protein>
<organism evidence="1 2">
    <name type="scientific">Candidatus Sungbacteria bacterium RIFCSPHIGHO2_02_FULL_51_29</name>
    <dbReference type="NCBI Taxonomy" id="1802273"/>
    <lineage>
        <taxon>Bacteria</taxon>
        <taxon>Candidatus Sungiibacteriota</taxon>
    </lineage>
</organism>
<comment type="caution">
    <text evidence="1">The sequence shown here is derived from an EMBL/GenBank/DDBJ whole genome shotgun (WGS) entry which is preliminary data.</text>
</comment>
<reference evidence="1 2" key="1">
    <citation type="journal article" date="2016" name="Nat. Commun.">
        <title>Thousands of microbial genomes shed light on interconnected biogeochemical processes in an aquifer system.</title>
        <authorList>
            <person name="Anantharaman K."/>
            <person name="Brown C.T."/>
            <person name="Hug L.A."/>
            <person name="Sharon I."/>
            <person name="Castelle C.J."/>
            <person name="Probst A.J."/>
            <person name="Thomas B.C."/>
            <person name="Singh A."/>
            <person name="Wilkins M.J."/>
            <person name="Karaoz U."/>
            <person name="Brodie E.L."/>
            <person name="Williams K.H."/>
            <person name="Hubbard S.S."/>
            <person name="Banfield J.F."/>
        </authorList>
    </citation>
    <scope>NUCLEOTIDE SEQUENCE [LARGE SCALE GENOMIC DNA]</scope>
</reference>
<proteinExistence type="predicted"/>
<name>A0A1G2KSZ1_9BACT</name>
<dbReference type="Proteomes" id="UP000177811">
    <property type="component" value="Unassembled WGS sequence"/>
</dbReference>
<dbReference type="AlphaFoldDB" id="A0A1G2KSZ1"/>
<accession>A0A1G2KSZ1</accession>
<sequence length="62" mass="6475">MDLGGRPITLEMIREAEEELGLREIIDAGVSALEEGDVRRVIADAVVIGVSEAGSIDGNVAP</sequence>
<evidence type="ECO:0000313" key="2">
    <source>
        <dbReference type="Proteomes" id="UP000177811"/>
    </source>
</evidence>
<gene>
    <name evidence="1" type="ORF">A3C16_05590</name>
</gene>